<dbReference type="EMBL" id="CP010311">
    <property type="protein sequence ID" value="AJF07323.1"/>
    <property type="molecule type" value="Genomic_DNA"/>
</dbReference>
<protein>
    <submittedName>
        <fullName evidence="2">Uncharacterized protein</fullName>
    </submittedName>
</protein>
<feature type="transmembrane region" description="Helical" evidence="1">
    <location>
        <begin position="50"/>
        <end position="68"/>
    </location>
</feature>
<dbReference type="AlphaFoldDB" id="A0A0B5FIY5"/>
<keyword evidence="1" id="KW-1133">Transmembrane helix</keyword>
<dbReference type="Proteomes" id="UP000035036">
    <property type="component" value="Chromosome"/>
</dbReference>
<evidence type="ECO:0000313" key="2">
    <source>
        <dbReference type="EMBL" id="AJF07323.1"/>
    </source>
</evidence>
<keyword evidence="1" id="KW-0472">Membrane</keyword>
<feature type="transmembrane region" description="Helical" evidence="1">
    <location>
        <begin position="16"/>
        <end position="38"/>
    </location>
</feature>
<accession>A0A0B5FIY5</accession>
<reference evidence="2 3" key="1">
    <citation type="journal article" date="2015" name="Genome Announc.">
        <title>Genomes of Geoalkalibacter ferrihydriticus Z-0531T and Geoalkalibacter subterraneus Red1T, Two Haloalkaliphilic Metal-Reducing Deltaproteobacteria.</title>
        <authorList>
            <person name="Badalamenti J.P."/>
            <person name="Krajmalnik-Brown R."/>
            <person name="Torres C.I."/>
            <person name="Bond D.R."/>
        </authorList>
    </citation>
    <scope>NUCLEOTIDE SEQUENCE [LARGE SCALE GENOMIC DNA]</scope>
    <source>
        <strain evidence="2 3">Red1</strain>
    </source>
</reference>
<evidence type="ECO:0000313" key="3">
    <source>
        <dbReference type="Proteomes" id="UP000035036"/>
    </source>
</evidence>
<sequence>MRDRAFGDQTLKLQGLLLDMAGVAAGVETFLLMAAFALHVQGVVFAGDTRLTTVMAIFTTLVIADMVAKLTTLHPFDVLPMVKMNIAQPSVKDELFRYRQGFFYITLRDFNGRARSRDTHHGHDDNRKQP</sequence>
<dbReference type="HOGENOM" id="CLU_1935038_0_0_7"/>
<gene>
    <name evidence="2" type="ORF">GSUB_13205</name>
</gene>
<organism evidence="2 3">
    <name type="scientific">Geoalkalibacter subterraneus</name>
    <dbReference type="NCBI Taxonomy" id="483547"/>
    <lineage>
        <taxon>Bacteria</taxon>
        <taxon>Pseudomonadati</taxon>
        <taxon>Thermodesulfobacteriota</taxon>
        <taxon>Desulfuromonadia</taxon>
        <taxon>Desulfuromonadales</taxon>
        <taxon>Geoalkalibacteraceae</taxon>
        <taxon>Geoalkalibacter</taxon>
    </lineage>
</organism>
<name>A0A0B5FIY5_9BACT</name>
<dbReference type="KEGG" id="gsb:GSUB_13205"/>
<keyword evidence="3" id="KW-1185">Reference proteome</keyword>
<proteinExistence type="predicted"/>
<evidence type="ECO:0000256" key="1">
    <source>
        <dbReference type="SAM" id="Phobius"/>
    </source>
</evidence>
<keyword evidence="1" id="KW-0812">Transmembrane</keyword>